<evidence type="ECO:0000313" key="2">
    <source>
        <dbReference type="EMBL" id="GMT17604.1"/>
    </source>
</evidence>
<feature type="non-terminal residue" evidence="2">
    <location>
        <position position="1"/>
    </location>
</feature>
<feature type="region of interest" description="Disordered" evidence="1">
    <location>
        <begin position="57"/>
        <end position="87"/>
    </location>
</feature>
<feature type="compositionally biased region" description="Basic and acidic residues" evidence="1">
    <location>
        <begin position="74"/>
        <end position="87"/>
    </location>
</feature>
<sequence>WRVFAKEGVSGDVSSVSARHRCLRSLPGSCTATVLTQAGKQRRNSVSKVILPAVAAQSNVEKIHPPTSKRRLSDRRQDANRRQPSEK</sequence>
<proteinExistence type="predicted"/>
<accession>A0AAV5VII7</accession>
<comment type="caution">
    <text evidence="2">The sequence shown here is derived from an EMBL/GenBank/DDBJ whole genome shotgun (WGS) entry which is preliminary data.</text>
</comment>
<protein>
    <submittedName>
        <fullName evidence="2">Uncharacterized protein</fullName>
    </submittedName>
</protein>
<dbReference type="EMBL" id="BTSY01000003">
    <property type="protein sequence ID" value="GMT17604.1"/>
    <property type="molecule type" value="Genomic_DNA"/>
</dbReference>
<dbReference type="Proteomes" id="UP001432322">
    <property type="component" value="Unassembled WGS sequence"/>
</dbReference>
<gene>
    <name evidence="2" type="ORF">PFISCL1PPCAC_8901</name>
</gene>
<keyword evidence="3" id="KW-1185">Reference proteome</keyword>
<dbReference type="AlphaFoldDB" id="A0AAV5VII7"/>
<evidence type="ECO:0000313" key="3">
    <source>
        <dbReference type="Proteomes" id="UP001432322"/>
    </source>
</evidence>
<organism evidence="2 3">
    <name type="scientific">Pristionchus fissidentatus</name>
    <dbReference type="NCBI Taxonomy" id="1538716"/>
    <lineage>
        <taxon>Eukaryota</taxon>
        <taxon>Metazoa</taxon>
        <taxon>Ecdysozoa</taxon>
        <taxon>Nematoda</taxon>
        <taxon>Chromadorea</taxon>
        <taxon>Rhabditida</taxon>
        <taxon>Rhabditina</taxon>
        <taxon>Diplogasteromorpha</taxon>
        <taxon>Diplogasteroidea</taxon>
        <taxon>Neodiplogasteridae</taxon>
        <taxon>Pristionchus</taxon>
    </lineage>
</organism>
<evidence type="ECO:0000256" key="1">
    <source>
        <dbReference type="SAM" id="MobiDB-lite"/>
    </source>
</evidence>
<reference evidence="2" key="1">
    <citation type="submission" date="2023-10" db="EMBL/GenBank/DDBJ databases">
        <title>Genome assembly of Pristionchus species.</title>
        <authorList>
            <person name="Yoshida K."/>
            <person name="Sommer R.J."/>
        </authorList>
    </citation>
    <scope>NUCLEOTIDE SEQUENCE</scope>
    <source>
        <strain evidence="2">RS5133</strain>
    </source>
</reference>
<name>A0AAV5VII7_9BILA</name>